<dbReference type="Proteomes" id="UP001497416">
    <property type="component" value="Unassembled WGS sequence"/>
</dbReference>
<name>A0ABM9NU95_9FLAO</name>
<comment type="caution">
    <text evidence="1">The sequence shown here is derived from an EMBL/GenBank/DDBJ whole genome shotgun (WGS) entry which is preliminary data.</text>
</comment>
<sequence>MCRIKNIQQITITWGFRKRTLKECTEELIVFLERLKRFDNRLSEWYRTDSSKKAALKNKVELEYDFIKRLFCNHCDDSEYPQLSYKLSLWNGNSLDSLAYGIFLTIGGSKIGNNMVQFTFPYEGEIFDSYSKNENWEALLNLFIDHWNPEFYYDQNN</sequence>
<proteinExistence type="predicted"/>
<protein>
    <submittedName>
        <fullName evidence="1">Uncharacterized protein</fullName>
    </submittedName>
</protein>
<gene>
    <name evidence="1" type="ORF">T190607A01A_10820</name>
</gene>
<dbReference type="RefSeq" id="WP_348710527.1">
    <property type="nucleotide sequence ID" value="NZ_CAXIXY010000003.1"/>
</dbReference>
<evidence type="ECO:0000313" key="1">
    <source>
        <dbReference type="EMBL" id="CAL2079179.1"/>
    </source>
</evidence>
<reference evidence="1 2" key="1">
    <citation type="submission" date="2024-05" db="EMBL/GenBank/DDBJ databases">
        <authorList>
            <person name="Duchaud E."/>
        </authorList>
    </citation>
    <scope>NUCLEOTIDE SEQUENCE [LARGE SCALE GENOMIC DNA]</scope>
    <source>
        <strain evidence="1">Ena-SAMPLE-TAB-13-05-2024-13:56:06:370-140302</strain>
    </source>
</reference>
<organism evidence="1 2">
    <name type="scientific">Tenacibaculum platacis</name>
    <dbReference type="NCBI Taxonomy" id="3137852"/>
    <lineage>
        <taxon>Bacteria</taxon>
        <taxon>Pseudomonadati</taxon>
        <taxon>Bacteroidota</taxon>
        <taxon>Flavobacteriia</taxon>
        <taxon>Flavobacteriales</taxon>
        <taxon>Flavobacteriaceae</taxon>
        <taxon>Tenacibaculum</taxon>
    </lineage>
</organism>
<keyword evidence="2" id="KW-1185">Reference proteome</keyword>
<evidence type="ECO:0000313" key="2">
    <source>
        <dbReference type="Proteomes" id="UP001497416"/>
    </source>
</evidence>
<dbReference type="EMBL" id="CAXIXY010000003">
    <property type="protein sequence ID" value="CAL2079179.1"/>
    <property type="molecule type" value="Genomic_DNA"/>
</dbReference>
<accession>A0ABM9NU95</accession>